<dbReference type="STRING" id="436010.A0A166SZF0"/>
<keyword evidence="2" id="KW-1185">Reference proteome</keyword>
<gene>
    <name evidence="1" type="ORF">FIBSPDRAFT_726587</name>
</gene>
<protein>
    <submittedName>
        <fullName evidence="1">Uncharacterized protein</fullName>
    </submittedName>
</protein>
<dbReference type="AlphaFoldDB" id="A0A166SZF0"/>
<proteinExistence type="predicted"/>
<sequence length="136" mass="15696">MVYNYTETEQIRLIMQEAPTAWTPIVQPQFCKMMVELQNTIVYHEENLVDTSANYIRARNEGNNSSRASFQPPYQRARENLVGWSKDMPAPEFAKDNQTVLNKTPELIGARPCRHCGSGKHWDKECKHAKQGERKA</sequence>
<dbReference type="EMBL" id="KV417496">
    <property type="protein sequence ID" value="KZP30010.1"/>
    <property type="molecule type" value="Genomic_DNA"/>
</dbReference>
<evidence type="ECO:0000313" key="1">
    <source>
        <dbReference type="EMBL" id="KZP30010.1"/>
    </source>
</evidence>
<organism evidence="1 2">
    <name type="scientific">Athelia psychrophila</name>
    <dbReference type="NCBI Taxonomy" id="1759441"/>
    <lineage>
        <taxon>Eukaryota</taxon>
        <taxon>Fungi</taxon>
        <taxon>Dikarya</taxon>
        <taxon>Basidiomycota</taxon>
        <taxon>Agaricomycotina</taxon>
        <taxon>Agaricomycetes</taxon>
        <taxon>Agaricomycetidae</taxon>
        <taxon>Atheliales</taxon>
        <taxon>Atheliaceae</taxon>
        <taxon>Athelia</taxon>
    </lineage>
</organism>
<evidence type="ECO:0000313" key="2">
    <source>
        <dbReference type="Proteomes" id="UP000076532"/>
    </source>
</evidence>
<accession>A0A166SZF0</accession>
<dbReference type="Proteomes" id="UP000076532">
    <property type="component" value="Unassembled WGS sequence"/>
</dbReference>
<reference evidence="1 2" key="1">
    <citation type="journal article" date="2016" name="Mol. Biol. Evol.">
        <title>Comparative Genomics of Early-Diverging Mushroom-Forming Fungi Provides Insights into the Origins of Lignocellulose Decay Capabilities.</title>
        <authorList>
            <person name="Nagy L.G."/>
            <person name="Riley R."/>
            <person name="Tritt A."/>
            <person name="Adam C."/>
            <person name="Daum C."/>
            <person name="Floudas D."/>
            <person name="Sun H."/>
            <person name="Yadav J.S."/>
            <person name="Pangilinan J."/>
            <person name="Larsson K.H."/>
            <person name="Matsuura K."/>
            <person name="Barry K."/>
            <person name="Labutti K."/>
            <person name="Kuo R."/>
            <person name="Ohm R.A."/>
            <person name="Bhattacharya S.S."/>
            <person name="Shirouzu T."/>
            <person name="Yoshinaga Y."/>
            <person name="Martin F.M."/>
            <person name="Grigoriev I.V."/>
            <person name="Hibbett D.S."/>
        </authorList>
    </citation>
    <scope>NUCLEOTIDE SEQUENCE [LARGE SCALE GENOMIC DNA]</scope>
    <source>
        <strain evidence="1 2">CBS 109695</strain>
    </source>
</reference>
<name>A0A166SZF0_9AGAM</name>
<dbReference type="OrthoDB" id="3203159at2759"/>